<dbReference type="InterPro" id="IPR033469">
    <property type="entry name" value="CYTH-like_dom_sf"/>
</dbReference>
<comment type="caution">
    <text evidence="1">The sequence shown here is derived from an EMBL/GenBank/DDBJ whole genome shotgun (WGS) entry which is preliminary data.</text>
</comment>
<sequence>MEIERKFLVDRFPEGLPLLKEAVVYQGYLCTHPTVRIRSTETADGVSYVLCFKGKGTIARQEIEMDLTKEQFFQLKDLLPAPMIRKDYKVYALPDGHKLECSLVDQGSPSEFMFFVQRDIFECL</sequence>
<dbReference type="EMBL" id="DVHF01000103">
    <property type="protein sequence ID" value="HIR57781.1"/>
    <property type="molecule type" value="Genomic_DNA"/>
</dbReference>
<gene>
    <name evidence="1" type="ORF">IAA54_08925</name>
</gene>
<proteinExistence type="predicted"/>
<accession>A0A9D1DRV0</accession>
<dbReference type="Proteomes" id="UP000886785">
    <property type="component" value="Unassembled WGS sequence"/>
</dbReference>
<evidence type="ECO:0000313" key="2">
    <source>
        <dbReference type="Proteomes" id="UP000886785"/>
    </source>
</evidence>
<evidence type="ECO:0008006" key="3">
    <source>
        <dbReference type="Google" id="ProtNLM"/>
    </source>
</evidence>
<feature type="non-terminal residue" evidence="1">
    <location>
        <position position="124"/>
    </location>
</feature>
<reference evidence="1" key="1">
    <citation type="submission" date="2020-10" db="EMBL/GenBank/DDBJ databases">
        <authorList>
            <person name="Gilroy R."/>
        </authorList>
    </citation>
    <scope>NUCLEOTIDE SEQUENCE</scope>
    <source>
        <strain evidence="1">ChiSjej1B19-7085</strain>
    </source>
</reference>
<dbReference type="SUPFAM" id="SSF55154">
    <property type="entry name" value="CYTH-like phosphatases"/>
    <property type="match status" value="1"/>
</dbReference>
<reference evidence="1" key="2">
    <citation type="journal article" date="2021" name="PeerJ">
        <title>Extensive microbial diversity within the chicken gut microbiome revealed by metagenomics and culture.</title>
        <authorList>
            <person name="Gilroy R."/>
            <person name="Ravi A."/>
            <person name="Getino M."/>
            <person name="Pursley I."/>
            <person name="Horton D.L."/>
            <person name="Alikhan N.F."/>
            <person name="Baker D."/>
            <person name="Gharbi K."/>
            <person name="Hall N."/>
            <person name="Watson M."/>
            <person name="Adriaenssens E.M."/>
            <person name="Foster-Nyarko E."/>
            <person name="Jarju S."/>
            <person name="Secka A."/>
            <person name="Antonio M."/>
            <person name="Oren A."/>
            <person name="Chaudhuri R.R."/>
            <person name="La Ragione R."/>
            <person name="Hildebrand F."/>
            <person name="Pallen M.J."/>
        </authorList>
    </citation>
    <scope>NUCLEOTIDE SEQUENCE</scope>
    <source>
        <strain evidence="1">ChiSjej1B19-7085</strain>
    </source>
</reference>
<protein>
    <recommendedName>
        <fullName evidence="3">CYTH domain-containing protein</fullName>
    </recommendedName>
</protein>
<dbReference type="Gene3D" id="2.40.320.10">
    <property type="entry name" value="Hypothetical Protein Pfu-838710-001"/>
    <property type="match status" value="1"/>
</dbReference>
<organism evidence="1 2">
    <name type="scientific">Candidatus Gallacutalibacter pullicola</name>
    <dbReference type="NCBI Taxonomy" id="2840830"/>
    <lineage>
        <taxon>Bacteria</taxon>
        <taxon>Bacillati</taxon>
        <taxon>Bacillota</taxon>
        <taxon>Clostridia</taxon>
        <taxon>Eubacteriales</taxon>
        <taxon>Candidatus Gallacutalibacter</taxon>
    </lineage>
</organism>
<name>A0A9D1DRV0_9FIRM</name>
<dbReference type="AlphaFoldDB" id="A0A9D1DRV0"/>
<evidence type="ECO:0000313" key="1">
    <source>
        <dbReference type="EMBL" id="HIR57781.1"/>
    </source>
</evidence>